<dbReference type="InterPro" id="IPR058532">
    <property type="entry name" value="YjbR/MT2646/Rv2570-like"/>
</dbReference>
<dbReference type="EMBL" id="ARZY01000065">
    <property type="protein sequence ID" value="EWH08149.1"/>
    <property type="molecule type" value="Genomic_DNA"/>
</dbReference>
<dbReference type="RefSeq" id="WP_035016628.1">
    <property type="nucleotide sequence ID" value="NZ_ARZY01000065.1"/>
</dbReference>
<proteinExistence type="predicted"/>
<dbReference type="Pfam" id="PF04237">
    <property type="entry name" value="YjbR"/>
    <property type="match status" value="1"/>
</dbReference>
<dbReference type="InterPro" id="IPR038056">
    <property type="entry name" value="YjbR-like_sf"/>
</dbReference>
<dbReference type="Gene3D" id="3.90.1150.30">
    <property type="match status" value="1"/>
</dbReference>
<dbReference type="PANTHER" id="PTHR35145:SF1">
    <property type="entry name" value="CYTOPLASMIC PROTEIN"/>
    <property type="match status" value="1"/>
</dbReference>
<accession>W7Q5U9</accession>
<evidence type="ECO:0008006" key="3">
    <source>
        <dbReference type="Google" id="ProtNLM"/>
    </source>
</evidence>
<dbReference type="AlphaFoldDB" id="W7Q5U9"/>
<evidence type="ECO:0000313" key="1">
    <source>
        <dbReference type="EMBL" id="EWH08149.1"/>
    </source>
</evidence>
<name>W7Q5U9_9ALTE</name>
<keyword evidence="2" id="KW-1185">Reference proteome</keyword>
<organism evidence="1 2">
    <name type="scientific">Catenovulum agarivorans DS-2</name>
    <dbReference type="NCBI Taxonomy" id="1328313"/>
    <lineage>
        <taxon>Bacteria</taxon>
        <taxon>Pseudomonadati</taxon>
        <taxon>Pseudomonadota</taxon>
        <taxon>Gammaproteobacteria</taxon>
        <taxon>Alteromonadales</taxon>
        <taxon>Alteromonadaceae</taxon>
        <taxon>Catenovulum</taxon>
    </lineage>
</organism>
<dbReference type="OrthoDB" id="3194910at2"/>
<dbReference type="InterPro" id="IPR007351">
    <property type="entry name" value="YjbR"/>
</dbReference>
<gene>
    <name evidence="1" type="ORF">DS2_18880</name>
</gene>
<dbReference type="PANTHER" id="PTHR35145">
    <property type="entry name" value="CYTOPLASMIC PROTEIN-RELATED"/>
    <property type="match status" value="1"/>
</dbReference>
<dbReference type="eggNOG" id="COG2315">
    <property type="taxonomic scope" value="Bacteria"/>
</dbReference>
<sequence length="123" mass="13794">MYKEYLLSKPEAELDYPFGPDVAVFKVAGKMFATLSFGKVHPEFDACDNMNLKCSPEQAIELRDIFAAVVPGYHMNKKHWNTVVLNGSVPEGEIKRMIDMSYALVVAGLPKAKKVVFRNLCHS</sequence>
<protein>
    <recommendedName>
        <fullName evidence="3">MmcQ-like protein</fullName>
    </recommendedName>
</protein>
<comment type="caution">
    <text evidence="1">The sequence shown here is derived from an EMBL/GenBank/DDBJ whole genome shotgun (WGS) entry which is preliminary data.</text>
</comment>
<dbReference type="SUPFAM" id="SSF142906">
    <property type="entry name" value="YjbR-like"/>
    <property type="match status" value="1"/>
</dbReference>
<dbReference type="STRING" id="1328313.DS2_18880"/>
<reference evidence="1 2" key="1">
    <citation type="journal article" date="2014" name="Genome Announc.">
        <title>Draft Genome Sequence of the Agar-Degrading Bacterium Catenovulum sp. Strain DS-2, Isolated from Intestines of Haliotis diversicolor.</title>
        <authorList>
            <person name="Shan D."/>
            <person name="Li X."/>
            <person name="Gu Z."/>
            <person name="Wei G."/>
            <person name="Gao Z."/>
            <person name="Shao Z."/>
        </authorList>
    </citation>
    <scope>NUCLEOTIDE SEQUENCE [LARGE SCALE GENOMIC DNA]</scope>
    <source>
        <strain evidence="1 2">DS-2</strain>
    </source>
</reference>
<evidence type="ECO:0000313" key="2">
    <source>
        <dbReference type="Proteomes" id="UP000019276"/>
    </source>
</evidence>
<feature type="non-terminal residue" evidence="1">
    <location>
        <position position="123"/>
    </location>
</feature>
<dbReference type="Proteomes" id="UP000019276">
    <property type="component" value="Unassembled WGS sequence"/>
</dbReference>